<dbReference type="InterPro" id="IPR029063">
    <property type="entry name" value="SAM-dependent_MTases_sf"/>
</dbReference>
<evidence type="ECO:0000313" key="2">
    <source>
        <dbReference type="Proteomes" id="UP001501509"/>
    </source>
</evidence>
<dbReference type="Gene3D" id="3.40.50.150">
    <property type="entry name" value="Vaccinia Virus protein VP39"/>
    <property type="match status" value="1"/>
</dbReference>
<organism evidence="1 2">
    <name type="scientific">Actinomadura fulvescens</name>
    <dbReference type="NCBI Taxonomy" id="46160"/>
    <lineage>
        <taxon>Bacteria</taxon>
        <taxon>Bacillati</taxon>
        <taxon>Actinomycetota</taxon>
        <taxon>Actinomycetes</taxon>
        <taxon>Streptosporangiales</taxon>
        <taxon>Thermomonosporaceae</taxon>
        <taxon>Actinomadura</taxon>
    </lineage>
</organism>
<accession>A0ABP6CMB1</accession>
<dbReference type="Proteomes" id="UP001501509">
    <property type="component" value="Unassembled WGS sequence"/>
</dbReference>
<gene>
    <name evidence="1" type="ORF">GCM10010411_66660</name>
</gene>
<proteinExistence type="predicted"/>
<evidence type="ECO:0000313" key="1">
    <source>
        <dbReference type="EMBL" id="GAA2621402.1"/>
    </source>
</evidence>
<name>A0ABP6CMB1_9ACTN</name>
<reference evidence="2" key="1">
    <citation type="journal article" date="2019" name="Int. J. Syst. Evol. Microbiol.">
        <title>The Global Catalogue of Microorganisms (GCM) 10K type strain sequencing project: providing services to taxonomists for standard genome sequencing and annotation.</title>
        <authorList>
            <consortium name="The Broad Institute Genomics Platform"/>
            <consortium name="The Broad Institute Genome Sequencing Center for Infectious Disease"/>
            <person name="Wu L."/>
            <person name="Ma J."/>
        </authorList>
    </citation>
    <scope>NUCLEOTIDE SEQUENCE [LARGE SCALE GENOMIC DNA]</scope>
    <source>
        <strain evidence="2">JCM 6833</strain>
    </source>
</reference>
<sequence>MTRYATGRTRRSQQRGDLVLRAPATDSAFGLGLDGSAELHVGAVTAGLGCGGLLAAAALHEGETVSVRRLGATGRAWGLDMTDEMLQITRANAAEADAPIVRTAASASPTSRSPQITR</sequence>
<keyword evidence="2" id="KW-1185">Reference proteome</keyword>
<dbReference type="EMBL" id="BAAATD010000010">
    <property type="protein sequence ID" value="GAA2621402.1"/>
    <property type="molecule type" value="Genomic_DNA"/>
</dbReference>
<comment type="caution">
    <text evidence="1">The sequence shown here is derived from an EMBL/GenBank/DDBJ whole genome shotgun (WGS) entry which is preliminary data.</text>
</comment>
<protein>
    <submittedName>
        <fullName evidence="1">Uncharacterized protein</fullName>
    </submittedName>
</protein>